<evidence type="ECO:0000256" key="2">
    <source>
        <dbReference type="SAM" id="MobiDB-lite"/>
    </source>
</evidence>
<comment type="caution">
    <text evidence="4">The sequence shown here is derived from an EMBL/GenBank/DDBJ whole genome shotgun (WGS) entry which is preliminary data.</text>
</comment>
<protein>
    <recommendedName>
        <fullName evidence="3">C2H2-type domain-containing protein</fullName>
    </recommendedName>
</protein>
<proteinExistence type="predicted"/>
<organism evidence="4 5">
    <name type="scientific">Fonsecaea erecta</name>
    <dbReference type="NCBI Taxonomy" id="1367422"/>
    <lineage>
        <taxon>Eukaryota</taxon>
        <taxon>Fungi</taxon>
        <taxon>Dikarya</taxon>
        <taxon>Ascomycota</taxon>
        <taxon>Pezizomycotina</taxon>
        <taxon>Eurotiomycetes</taxon>
        <taxon>Chaetothyriomycetidae</taxon>
        <taxon>Chaetothyriales</taxon>
        <taxon>Herpotrichiellaceae</taxon>
        <taxon>Fonsecaea</taxon>
    </lineage>
</organism>
<evidence type="ECO:0000259" key="3">
    <source>
        <dbReference type="PROSITE" id="PS50157"/>
    </source>
</evidence>
<keyword evidence="5" id="KW-1185">Reference proteome</keyword>
<name>A0A178Z330_9EURO</name>
<dbReference type="PROSITE" id="PS50157">
    <property type="entry name" value="ZINC_FINGER_C2H2_2"/>
    <property type="match status" value="1"/>
</dbReference>
<feature type="compositionally biased region" description="Polar residues" evidence="2">
    <location>
        <begin position="48"/>
        <end position="60"/>
    </location>
</feature>
<dbReference type="AlphaFoldDB" id="A0A178Z330"/>
<feature type="region of interest" description="Disordered" evidence="2">
    <location>
        <begin position="301"/>
        <end position="400"/>
    </location>
</feature>
<dbReference type="EMBL" id="LVYI01000015">
    <property type="protein sequence ID" value="OAP54182.1"/>
    <property type="molecule type" value="Genomic_DNA"/>
</dbReference>
<evidence type="ECO:0000256" key="1">
    <source>
        <dbReference type="PROSITE-ProRule" id="PRU00042"/>
    </source>
</evidence>
<dbReference type="RefSeq" id="XP_018687549.1">
    <property type="nucleotide sequence ID" value="XM_018843222.1"/>
</dbReference>
<keyword evidence="1" id="KW-0863">Zinc-finger</keyword>
<feature type="compositionally biased region" description="Polar residues" evidence="2">
    <location>
        <begin position="301"/>
        <end position="344"/>
    </location>
</feature>
<dbReference type="PROSITE" id="PS00028">
    <property type="entry name" value="ZINC_FINGER_C2H2_1"/>
    <property type="match status" value="1"/>
</dbReference>
<feature type="compositionally biased region" description="Low complexity" evidence="2">
    <location>
        <begin position="680"/>
        <end position="699"/>
    </location>
</feature>
<dbReference type="OrthoDB" id="4336528at2759"/>
<dbReference type="Proteomes" id="UP000078343">
    <property type="component" value="Unassembled WGS sequence"/>
</dbReference>
<gene>
    <name evidence="4" type="ORF">AYL99_11717</name>
</gene>
<evidence type="ECO:0000313" key="4">
    <source>
        <dbReference type="EMBL" id="OAP54182.1"/>
    </source>
</evidence>
<dbReference type="GeneID" id="30015885"/>
<dbReference type="STRING" id="1367422.A0A178Z330"/>
<accession>A0A178Z330</accession>
<dbReference type="GO" id="GO:0008270">
    <property type="term" value="F:zinc ion binding"/>
    <property type="evidence" value="ECO:0007669"/>
    <property type="project" value="UniProtKB-KW"/>
</dbReference>
<reference evidence="4 5" key="1">
    <citation type="submission" date="2016-04" db="EMBL/GenBank/DDBJ databases">
        <title>Draft genome of Fonsecaea erecta CBS 125763.</title>
        <authorList>
            <person name="Weiss V.A."/>
            <person name="Vicente V.A."/>
            <person name="Raittz R.T."/>
            <person name="Moreno L.F."/>
            <person name="De Souza E.M."/>
            <person name="Pedrosa F.O."/>
            <person name="Steffens M.B."/>
            <person name="Faoro H."/>
            <person name="Tadra-Sfeir M.Z."/>
            <person name="Najafzadeh M.J."/>
            <person name="Felipe M.S."/>
            <person name="Teixeira M."/>
            <person name="Sun J."/>
            <person name="Xi L."/>
            <person name="Gomes R."/>
            <person name="De Azevedo C.M."/>
            <person name="Salgado C.G."/>
            <person name="Da Silva M.B."/>
            <person name="Nascimento M.F."/>
            <person name="Queiroz-Telles F."/>
            <person name="Attili D.S."/>
            <person name="Gorbushina A."/>
        </authorList>
    </citation>
    <scope>NUCLEOTIDE SEQUENCE [LARGE SCALE GENOMIC DNA]</scope>
    <source>
        <strain evidence="4 5">CBS 125763</strain>
    </source>
</reference>
<sequence length="699" mass="78051">MPNQLAEASNAGSPFTQAQQQWLRNFSDDIKRSVDDAVRAALAGIQPARTQSQSSSQPARTPSVPTPTYEDHIKPTEIGFFYPNVTTEWTSDSTITKDGKTYYRSLPAFVDRVQALAVTRNAAAIRQTLELCLRGEAESWWNEELDNISRISIVQSQNGVDEWCKALENRFKDSPLDALNKLNSLKYTMTDAQKRRSPSAYMAEVIAAAKACGYDSDESAFVPFAWNRIDIRLRNSIDEPAPGTSVATFMETLRRKQANWFDEAAQAFIGQDRGANSGFRDRQEYCPWSTNWSRKTQSRGMNFNANASQPYGSNDSSIKQVSFPTRGSITSGNEPSGPQNQLNQEKSKRAGGQYQRNTQKAQHADVRDEDDEDCDPDNQEANWNDTIREEDLNDSNRLPEDDKFDEKAWAFNGWVEKASAPVVCNVCDKGFVSINQLHQHIRTEHTAKACEPSDRQAELTFSSLRHKLGDEHLEFVPWGCVNDMSENLNLGRVYDFSYDNTTPPETESRPNQDVERSAAGIFHVQTILRTAASKTDKNVDKWLKDVNSGSVADMQSSVDGVMKELWDTFKGALNELLPSNISIASPVQTVLKPEAFQETLLKALNWKLVADMDPAQIVREGATRDRKAVETAVTSLWTRGQKDFAREYAEMPPSDVREFGLAQLTRLEKADAQTVSTHETPLTATYSATATPSAAATGD</sequence>
<feature type="region of interest" description="Disordered" evidence="2">
    <location>
        <begin position="1"/>
        <end position="20"/>
    </location>
</feature>
<feature type="compositionally biased region" description="Acidic residues" evidence="2">
    <location>
        <begin position="367"/>
        <end position="378"/>
    </location>
</feature>
<feature type="region of interest" description="Disordered" evidence="2">
    <location>
        <begin position="45"/>
        <end position="70"/>
    </location>
</feature>
<dbReference type="InterPro" id="IPR013087">
    <property type="entry name" value="Znf_C2H2_type"/>
</dbReference>
<feature type="region of interest" description="Disordered" evidence="2">
    <location>
        <begin position="671"/>
        <end position="699"/>
    </location>
</feature>
<evidence type="ECO:0000313" key="5">
    <source>
        <dbReference type="Proteomes" id="UP000078343"/>
    </source>
</evidence>
<feature type="domain" description="C2H2-type" evidence="3">
    <location>
        <begin position="422"/>
        <end position="450"/>
    </location>
</feature>
<keyword evidence="1" id="KW-0862">Zinc</keyword>
<keyword evidence="1" id="KW-0479">Metal-binding</keyword>